<evidence type="ECO:0000313" key="1">
    <source>
        <dbReference type="EMBL" id="MFC3977982.1"/>
    </source>
</evidence>
<name>A0ABV8ENT7_9BACT</name>
<gene>
    <name evidence="1" type="ORF">ACFOUP_16480</name>
</gene>
<dbReference type="Proteomes" id="UP001595766">
    <property type="component" value="Unassembled WGS sequence"/>
</dbReference>
<organism evidence="1 2">
    <name type="scientific">Belliella kenyensis</name>
    <dbReference type="NCBI Taxonomy" id="1472724"/>
    <lineage>
        <taxon>Bacteria</taxon>
        <taxon>Pseudomonadati</taxon>
        <taxon>Bacteroidota</taxon>
        <taxon>Cytophagia</taxon>
        <taxon>Cytophagales</taxon>
        <taxon>Cyclobacteriaceae</taxon>
        <taxon>Belliella</taxon>
    </lineage>
</organism>
<keyword evidence="2" id="KW-1185">Reference proteome</keyword>
<dbReference type="RefSeq" id="WP_241297604.1">
    <property type="nucleotide sequence ID" value="NZ_JAKZGR010000026.1"/>
</dbReference>
<protein>
    <recommendedName>
        <fullName evidence="3">Outer membrane protein beta-barrel family protein</fullName>
    </recommendedName>
</protein>
<evidence type="ECO:0000313" key="2">
    <source>
        <dbReference type="Proteomes" id="UP001595766"/>
    </source>
</evidence>
<sequence>MTIFNDPMWCLINEFGYERILSEPEENRPLFWFQRDAIRYSTSIGRSINYGSSNFTLALGLSFMYGNRLVGAINVNGECRNFNYQNELAFGPTVSVTYRNSDISERLGLRFEYEKYGRNNSVTSLSILYTIN</sequence>
<proteinExistence type="predicted"/>
<comment type="caution">
    <text evidence="1">The sequence shown here is derived from an EMBL/GenBank/DDBJ whole genome shotgun (WGS) entry which is preliminary data.</text>
</comment>
<accession>A0ABV8ENT7</accession>
<evidence type="ECO:0008006" key="3">
    <source>
        <dbReference type="Google" id="ProtNLM"/>
    </source>
</evidence>
<reference evidence="2" key="1">
    <citation type="journal article" date="2019" name="Int. J. Syst. Evol. Microbiol.">
        <title>The Global Catalogue of Microorganisms (GCM) 10K type strain sequencing project: providing services to taxonomists for standard genome sequencing and annotation.</title>
        <authorList>
            <consortium name="The Broad Institute Genomics Platform"/>
            <consortium name="The Broad Institute Genome Sequencing Center for Infectious Disease"/>
            <person name="Wu L."/>
            <person name="Ma J."/>
        </authorList>
    </citation>
    <scope>NUCLEOTIDE SEQUENCE [LARGE SCALE GENOMIC DNA]</scope>
    <source>
        <strain evidence="2">CECT 8551</strain>
    </source>
</reference>
<dbReference type="EMBL" id="JBHSAV010000091">
    <property type="protein sequence ID" value="MFC3977982.1"/>
    <property type="molecule type" value="Genomic_DNA"/>
</dbReference>